<feature type="domain" description="Peptidase M24 C-terminal" evidence="9">
    <location>
        <begin position="608"/>
        <end position="668"/>
    </location>
</feature>
<sequence>MLVRLCATLALVRTGLCFRAPGRAAAARALPAARGGASRWRMLSGGGAQPGGARLAEHAARLAHLRALMAAADLDALIVPSDDPHLSEYPPECFNRREFISGFTGSAGTAVVTATEALLWTDSRYFLQAEMELSSDWQLMRQGEPGVPELGMWLAAAPPRAAAPGARFAIGYDPMVHSVRAVEALKFALDAAGAPTPGALSLRPCAANLVDGVWGGARPSMPAGAVRAHPARWAGESVTDKLGRMRAQLAGADAMLVCALDEIAWLYNLRGSDLPTTPVAYAYALVTPDGATLFADGAQLDGGARAQLDEAGVAVRAYADVFDELRALGAARAKVLVDAVRTNSAAALALVEAGGTQLNVPSPPMVAKAIKNSAELCGMREAHLRDAAALCGAFAWLEGAHAAGEPLDEHAVGVRFGEWRRQQDGWLSDSFPIIVGAGRNGAVIHYRAECGACAPVGTAERCMVLIDSGAQYDCGTTDVTRTIHLGTPTQLQRECFTRVLKGNIALDSCTFPEGTPGFVVDVLARTALWQAGLDYQHGTGHGVGAALNVHEGPQSISARFANTEPLRAGMVLSNEPGFYDAELGFGVRIENLLIVVPKPTAHRFGGKQFLGFERLTHVPIQRSLLAPELLSAADVAWLDEYHAQVRERVLPRVSGAAREWLLDATRPLELGAVGAAGERGVGAAATAAAAAAAAAA</sequence>
<dbReference type="OMA" id="LTHFRYT"/>
<comment type="caution">
    <text evidence="10">The sequence shown here is derived from an EMBL/GenBank/DDBJ whole genome shotgun (WGS) entry which is preliminary data.</text>
</comment>
<keyword evidence="5" id="KW-0464">Manganese</keyword>
<keyword evidence="11" id="KW-1185">Reference proteome</keyword>
<dbReference type="GO" id="GO:0005737">
    <property type="term" value="C:cytoplasm"/>
    <property type="evidence" value="ECO:0007669"/>
    <property type="project" value="UniProtKB-ARBA"/>
</dbReference>
<dbReference type="Pfam" id="PF16188">
    <property type="entry name" value="Peptidase_M24_C"/>
    <property type="match status" value="1"/>
</dbReference>
<evidence type="ECO:0000256" key="5">
    <source>
        <dbReference type="ARBA" id="ARBA00023211"/>
    </source>
</evidence>
<keyword evidence="6" id="KW-0732">Signal</keyword>
<dbReference type="Pfam" id="PF01321">
    <property type="entry name" value="Creatinase_N"/>
    <property type="match status" value="1"/>
</dbReference>
<feature type="domain" description="Peptidase M24" evidence="7">
    <location>
        <begin position="378"/>
        <end position="595"/>
    </location>
</feature>
<dbReference type="InterPro" id="IPR000587">
    <property type="entry name" value="Creatinase_N"/>
</dbReference>
<keyword evidence="4" id="KW-0378">Hydrolase</keyword>
<dbReference type="CDD" id="cd01085">
    <property type="entry name" value="APP"/>
    <property type="match status" value="1"/>
</dbReference>
<dbReference type="Gene3D" id="3.40.350.10">
    <property type="entry name" value="Creatinase/prolidase N-terminal domain"/>
    <property type="match status" value="2"/>
</dbReference>
<dbReference type="GO" id="GO:0046872">
    <property type="term" value="F:metal ion binding"/>
    <property type="evidence" value="ECO:0007669"/>
    <property type="project" value="UniProtKB-KW"/>
</dbReference>
<dbReference type="InterPro" id="IPR032416">
    <property type="entry name" value="Peptidase_M24_C"/>
</dbReference>
<dbReference type="Pfam" id="PF16189">
    <property type="entry name" value="Creatinase_N_2"/>
    <property type="match status" value="1"/>
</dbReference>
<comment type="similarity">
    <text evidence="2">Belongs to the peptidase M24B family.</text>
</comment>
<evidence type="ECO:0000313" key="10">
    <source>
        <dbReference type="EMBL" id="KAG8462893.1"/>
    </source>
</evidence>
<evidence type="ECO:0000259" key="9">
    <source>
        <dbReference type="Pfam" id="PF16188"/>
    </source>
</evidence>
<dbReference type="InterPro" id="IPR036005">
    <property type="entry name" value="Creatinase/aminopeptidase-like"/>
</dbReference>
<evidence type="ECO:0000256" key="1">
    <source>
        <dbReference type="ARBA" id="ARBA00001936"/>
    </source>
</evidence>
<dbReference type="InterPro" id="IPR000994">
    <property type="entry name" value="Pept_M24"/>
</dbReference>
<dbReference type="SUPFAM" id="SSF53092">
    <property type="entry name" value="Creatinase/prolidase N-terminal domain"/>
    <property type="match status" value="1"/>
</dbReference>
<organism evidence="10 11">
    <name type="scientific">Diacronema lutheri</name>
    <name type="common">Unicellular marine alga</name>
    <name type="synonym">Monochrysis lutheri</name>
    <dbReference type="NCBI Taxonomy" id="2081491"/>
    <lineage>
        <taxon>Eukaryota</taxon>
        <taxon>Haptista</taxon>
        <taxon>Haptophyta</taxon>
        <taxon>Pavlovophyceae</taxon>
        <taxon>Pavlovales</taxon>
        <taxon>Pavlovaceae</taxon>
        <taxon>Diacronema</taxon>
    </lineage>
</organism>
<evidence type="ECO:0000256" key="2">
    <source>
        <dbReference type="ARBA" id="ARBA00008766"/>
    </source>
</evidence>
<dbReference type="EMBL" id="JAGTXO010000018">
    <property type="protein sequence ID" value="KAG8462893.1"/>
    <property type="molecule type" value="Genomic_DNA"/>
</dbReference>
<evidence type="ECO:0000256" key="4">
    <source>
        <dbReference type="ARBA" id="ARBA00022801"/>
    </source>
</evidence>
<dbReference type="Pfam" id="PF00557">
    <property type="entry name" value="Peptidase_M24"/>
    <property type="match status" value="1"/>
</dbReference>
<dbReference type="OrthoDB" id="9995434at2759"/>
<dbReference type="InterPro" id="IPR033740">
    <property type="entry name" value="Pept_M24B"/>
</dbReference>
<feature type="signal peptide" evidence="6">
    <location>
        <begin position="1"/>
        <end position="17"/>
    </location>
</feature>
<feature type="domain" description="Creatinase N-terminal" evidence="8">
    <location>
        <begin position="61"/>
        <end position="189"/>
    </location>
</feature>
<evidence type="ECO:0008006" key="12">
    <source>
        <dbReference type="Google" id="ProtNLM"/>
    </source>
</evidence>
<evidence type="ECO:0000256" key="3">
    <source>
        <dbReference type="ARBA" id="ARBA00022723"/>
    </source>
</evidence>
<proteinExistence type="inferred from homology"/>
<name>A0A8J6CCV7_DIALT</name>
<keyword evidence="3" id="KW-0479">Metal-binding</keyword>
<dbReference type="FunFam" id="3.40.350.10:FF:000003">
    <property type="entry name" value="Xaa-pro aminopeptidase P"/>
    <property type="match status" value="1"/>
</dbReference>
<dbReference type="PANTHER" id="PTHR43763">
    <property type="entry name" value="XAA-PRO AMINOPEPTIDASE 1"/>
    <property type="match status" value="1"/>
</dbReference>
<evidence type="ECO:0000256" key="6">
    <source>
        <dbReference type="SAM" id="SignalP"/>
    </source>
</evidence>
<dbReference type="Proteomes" id="UP000751190">
    <property type="component" value="Unassembled WGS sequence"/>
</dbReference>
<gene>
    <name evidence="10" type="ORF">KFE25_001666</name>
</gene>
<feature type="chain" id="PRO_5035249806" description="Xaa-Pro aminopeptidase" evidence="6">
    <location>
        <begin position="18"/>
        <end position="696"/>
    </location>
</feature>
<evidence type="ECO:0000313" key="11">
    <source>
        <dbReference type="Proteomes" id="UP000751190"/>
    </source>
</evidence>
<dbReference type="InterPro" id="IPR050422">
    <property type="entry name" value="X-Pro_aminopeptidase_P"/>
</dbReference>
<dbReference type="PANTHER" id="PTHR43763:SF6">
    <property type="entry name" value="XAA-PRO AMINOPEPTIDASE 1"/>
    <property type="match status" value="1"/>
</dbReference>
<dbReference type="GO" id="GO:0070006">
    <property type="term" value="F:metalloaminopeptidase activity"/>
    <property type="evidence" value="ECO:0007669"/>
    <property type="project" value="InterPro"/>
</dbReference>
<evidence type="ECO:0000259" key="8">
    <source>
        <dbReference type="Pfam" id="PF01321"/>
    </source>
</evidence>
<comment type="cofactor">
    <cofactor evidence="1">
        <name>Mn(2+)</name>
        <dbReference type="ChEBI" id="CHEBI:29035"/>
    </cofactor>
</comment>
<dbReference type="FunFam" id="3.90.230.10:FF:000007">
    <property type="entry name" value="Xaa-Pro aminopeptidase P"/>
    <property type="match status" value="1"/>
</dbReference>
<dbReference type="AlphaFoldDB" id="A0A8J6CCV7"/>
<accession>A0A8J6CCV7</accession>
<reference evidence="10" key="1">
    <citation type="submission" date="2021-05" db="EMBL/GenBank/DDBJ databases">
        <title>The genome of the haptophyte Pavlova lutheri (Diacronema luteri, Pavlovales) - a model for lipid biosynthesis in eukaryotic algae.</title>
        <authorList>
            <person name="Hulatt C.J."/>
            <person name="Posewitz M.C."/>
        </authorList>
    </citation>
    <scope>NUCLEOTIDE SEQUENCE</scope>
    <source>
        <strain evidence="10">NIVA-4/92</strain>
    </source>
</reference>
<protein>
    <recommendedName>
        <fullName evidence="12">Xaa-Pro aminopeptidase</fullName>
    </recommendedName>
</protein>
<dbReference type="SUPFAM" id="SSF55920">
    <property type="entry name" value="Creatinase/aminopeptidase"/>
    <property type="match status" value="1"/>
</dbReference>
<dbReference type="InterPro" id="IPR029149">
    <property type="entry name" value="Creatin/AminoP/Spt16_N"/>
</dbReference>
<dbReference type="Gene3D" id="3.90.230.10">
    <property type="entry name" value="Creatinase/methionine aminopeptidase superfamily"/>
    <property type="match status" value="1"/>
</dbReference>
<evidence type="ECO:0000259" key="7">
    <source>
        <dbReference type="Pfam" id="PF00557"/>
    </source>
</evidence>